<protein>
    <submittedName>
        <fullName evidence="2">Uncharacterized protein</fullName>
    </submittedName>
</protein>
<keyword evidence="1" id="KW-0812">Transmembrane</keyword>
<feature type="transmembrane region" description="Helical" evidence="1">
    <location>
        <begin position="6"/>
        <end position="31"/>
    </location>
</feature>
<gene>
    <name evidence="2" type="ORF">AB8998_30035</name>
</gene>
<evidence type="ECO:0000256" key="1">
    <source>
        <dbReference type="SAM" id="Phobius"/>
    </source>
</evidence>
<comment type="caution">
    <text evidence="2">The sequence shown here is derived from an EMBL/GenBank/DDBJ whole genome shotgun (WGS) entry which is preliminary data.</text>
</comment>
<dbReference type="Proteomes" id="UP001564760">
    <property type="component" value="Unassembled WGS sequence"/>
</dbReference>
<sequence length="67" mass="7177">MTEDQFLIALYGIVTEAANAFAGFLTGHLILDDLDDLLEALSLLFLAADIALHWVQVGVCLAADFAP</sequence>
<name>A0ABV4CAF5_9MYCO</name>
<keyword evidence="3" id="KW-1185">Reference proteome</keyword>
<dbReference type="RefSeq" id="WP_369741950.1">
    <property type="nucleotide sequence ID" value="NZ_JBGEDP010000002.1"/>
</dbReference>
<organism evidence="2 3">
    <name type="scientific">Mycobacterium servetii</name>
    <dbReference type="NCBI Taxonomy" id="3237418"/>
    <lineage>
        <taxon>Bacteria</taxon>
        <taxon>Bacillati</taxon>
        <taxon>Actinomycetota</taxon>
        <taxon>Actinomycetes</taxon>
        <taxon>Mycobacteriales</taxon>
        <taxon>Mycobacteriaceae</taxon>
        <taxon>Mycobacterium</taxon>
    </lineage>
</organism>
<keyword evidence="1" id="KW-1133">Transmembrane helix</keyword>
<keyword evidence="1" id="KW-0472">Membrane</keyword>
<proteinExistence type="predicted"/>
<dbReference type="EMBL" id="JBGEDP010000002">
    <property type="protein sequence ID" value="MEY8018892.1"/>
    <property type="molecule type" value="Genomic_DNA"/>
</dbReference>
<evidence type="ECO:0000313" key="2">
    <source>
        <dbReference type="EMBL" id="MEY8018892.1"/>
    </source>
</evidence>
<feature type="transmembrane region" description="Helical" evidence="1">
    <location>
        <begin position="43"/>
        <end position="66"/>
    </location>
</feature>
<accession>A0ABV4CAF5</accession>
<evidence type="ECO:0000313" key="3">
    <source>
        <dbReference type="Proteomes" id="UP001564760"/>
    </source>
</evidence>
<reference evidence="2 3" key="1">
    <citation type="submission" date="2024-08" db="EMBL/GenBank/DDBJ databases">
        <title>Mycobacterium servetensis sp. nov., a novel rapid-growing mycobacterial species recovered from a human patient in Zaragoza, Spain.</title>
        <authorList>
            <person name="Tristancho-Baro A.I."/>
            <person name="Buenestado-Serrano S."/>
            <person name="Garcia De Viedma D."/>
            <person name="Milagro-Beamonte A."/>
            <person name="Burillo N."/>
            <person name="Sanz S."/>
            <person name="Lopez-Calleja A.I."/>
            <person name="Penas-Utrilla D."/>
            <person name="Guardingo M."/>
            <person name="Garcia M.J."/>
            <person name="Vinuelas-Bayon J."/>
        </authorList>
    </citation>
    <scope>NUCLEOTIDE SEQUENCE [LARGE SCALE GENOMIC DNA]</scope>
    <source>
        <strain evidence="3">HUMS_12744610</strain>
    </source>
</reference>